<dbReference type="OrthoDB" id="9764467at2"/>
<proteinExistence type="predicted"/>
<dbReference type="Proteomes" id="UP000219356">
    <property type="component" value="Unassembled WGS sequence"/>
</dbReference>
<dbReference type="Gene3D" id="3.40.50.300">
    <property type="entry name" value="P-loop containing nucleotide triphosphate hydrolases"/>
    <property type="match status" value="2"/>
</dbReference>
<dbReference type="AlphaFoldDB" id="A0A285NY37"/>
<evidence type="ECO:0000313" key="3">
    <source>
        <dbReference type="EMBL" id="SNZ14402.1"/>
    </source>
</evidence>
<keyword evidence="4" id="KW-1185">Reference proteome</keyword>
<protein>
    <submittedName>
        <fullName evidence="3">Uncharacterized protein YhaN</fullName>
    </submittedName>
</protein>
<dbReference type="RefSeq" id="WP_097042376.1">
    <property type="nucleotide sequence ID" value="NZ_OBEK01000003.1"/>
</dbReference>
<accession>A0A285NY37</accession>
<evidence type="ECO:0000313" key="4">
    <source>
        <dbReference type="Proteomes" id="UP000219356"/>
    </source>
</evidence>
<dbReference type="PANTHER" id="PTHR41259:SF1">
    <property type="entry name" value="DOUBLE-STRAND BREAK REPAIR RAD50 ATPASE, PUTATIVE-RELATED"/>
    <property type="match status" value="1"/>
</dbReference>
<dbReference type="EMBL" id="OBEK01000003">
    <property type="protein sequence ID" value="SNZ14402.1"/>
    <property type="molecule type" value="Genomic_DNA"/>
</dbReference>
<keyword evidence="1" id="KW-0175">Coiled coil</keyword>
<reference evidence="4" key="1">
    <citation type="submission" date="2017-09" db="EMBL/GenBank/DDBJ databases">
        <authorList>
            <person name="Varghese N."/>
            <person name="Submissions S."/>
        </authorList>
    </citation>
    <scope>NUCLEOTIDE SEQUENCE [LARGE SCALE GENOMIC DNA]</scope>
    <source>
        <strain evidence="4">CGMCC 1.8913</strain>
    </source>
</reference>
<name>A0A285NY37_9BACI</name>
<feature type="coiled-coil region" evidence="1">
    <location>
        <begin position="680"/>
        <end position="760"/>
    </location>
</feature>
<evidence type="ECO:0000259" key="2">
    <source>
        <dbReference type="Pfam" id="PF13514"/>
    </source>
</evidence>
<evidence type="ECO:0000256" key="1">
    <source>
        <dbReference type="SAM" id="Coils"/>
    </source>
</evidence>
<sequence length="937" mass="108453">MRISGGHIYDFGKLHDFTFDFSDQSLVIVHGENETGKSTFKAFLIYILFGMRSRELKRYLPRTGGTPGGRLKLLFPEGEVVVERIQDRHNGQAVCYTKADQKDQQWLERQLAGIDAAIYKQVFTLDTETLSSLQLTDKEQLGRVLLEAGQAGTAAIHKLEKKLFQDLQQLYRPQGRKPEINFMLRAFTEQEQHVRELHGKEAAYLPDKESLEHTAARIHALHIEKTDLRRQINVQKQYLQAVPWLKKVSFSKKKLRQLEHIEAFPPDGMKRMQALQNQLQPLEAQAHVQQQEAERMNQELSTIEGQLIDEDAYNQLHELLTHSDWRGQDVRIKKLQETAAELQMEARNMKLHYAYPERFTGDIRAKTKDEWRLLHEQVMIHDAERERTKKAIMGKKRELDKVNTLQERLQQHLISEKEYRELHDQKDNDKRHSPNASGRFAIKMQIFLSVLLAGTGLLMTSWMLAASGIILLGGACLLWWLEKKNDRSSPETISYMEEKIKEQQELRLRWRQLEEQRHPFEVQLADLQQEQNMQLLAYEKLHAQETAHLESYPFLQAIPLSDWEKAVREWEAKKQLDQEIEKINQELEKLQYTHTTAVEQAGTIAGVSASLSASQIMKEAEYVMEGQRKLRHGKEQLLVQTADIHHRMESLAVQLNPLREQKAMLLAAVGAENDKQFQTLSDLYGKRKQVNADLDHYEAEARSFLPEKVSVAEDPGCLQEEAERKIAELETKLESVEEELDTCRKQAAMLEVKLAAIESDTAASNAYHELQHQKQVLLAAGRKWAVRKLAYDMLLQTKRAFQEDRFPDILAEASRLFSKVTAHYERLLLTESGDLVVKDYHGREFAVETLSNGTVEQLYLCLRLALSRKIGSKQAFPLLIDDAFSHSDQSRRAMFYSILQEEKDVQQFILFTWEEPAAELSQQAKVICLKKMQETHQ</sequence>
<feature type="coiled-coil region" evidence="1">
    <location>
        <begin position="272"/>
        <end position="306"/>
    </location>
</feature>
<feature type="coiled-coil region" evidence="1">
    <location>
        <begin position="573"/>
        <end position="600"/>
    </location>
</feature>
<dbReference type="Pfam" id="PF13514">
    <property type="entry name" value="AAA_27"/>
    <property type="match status" value="1"/>
</dbReference>
<dbReference type="InterPro" id="IPR038734">
    <property type="entry name" value="YhaN_AAA"/>
</dbReference>
<dbReference type="SUPFAM" id="SSF52540">
    <property type="entry name" value="P-loop containing nucleoside triphosphate hydrolases"/>
    <property type="match status" value="1"/>
</dbReference>
<gene>
    <name evidence="3" type="ORF">SAMN05421503_2376</name>
</gene>
<feature type="domain" description="YhaN AAA" evidence="2">
    <location>
        <begin position="1"/>
        <end position="198"/>
    </location>
</feature>
<dbReference type="PANTHER" id="PTHR41259">
    <property type="entry name" value="DOUBLE-STRAND BREAK REPAIR RAD50 ATPASE, PUTATIVE-RELATED"/>
    <property type="match status" value="1"/>
</dbReference>
<organism evidence="3 4">
    <name type="scientific">Terribacillus aidingensis</name>
    <dbReference type="NCBI Taxonomy" id="586416"/>
    <lineage>
        <taxon>Bacteria</taxon>
        <taxon>Bacillati</taxon>
        <taxon>Bacillota</taxon>
        <taxon>Bacilli</taxon>
        <taxon>Bacillales</taxon>
        <taxon>Bacillaceae</taxon>
        <taxon>Terribacillus</taxon>
    </lineage>
</organism>
<dbReference type="InterPro" id="IPR027417">
    <property type="entry name" value="P-loop_NTPase"/>
</dbReference>